<proteinExistence type="predicted"/>
<dbReference type="EMBL" id="UOGL01000243">
    <property type="protein sequence ID" value="VAX38681.1"/>
    <property type="molecule type" value="Genomic_DNA"/>
</dbReference>
<name>A0A3B1DID2_9ZZZZ</name>
<gene>
    <name evidence="1" type="ORF">MNBD_PLANCTO02-1522</name>
</gene>
<accession>A0A3B1DID2</accession>
<organism evidence="1">
    <name type="scientific">hydrothermal vent metagenome</name>
    <dbReference type="NCBI Taxonomy" id="652676"/>
    <lineage>
        <taxon>unclassified sequences</taxon>
        <taxon>metagenomes</taxon>
        <taxon>ecological metagenomes</taxon>
    </lineage>
</organism>
<reference evidence="1" key="1">
    <citation type="submission" date="2018-06" db="EMBL/GenBank/DDBJ databases">
        <authorList>
            <person name="Zhirakovskaya E."/>
        </authorList>
    </citation>
    <scope>NUCLEOTIDE SEQUENCE</scope>
</reference>
<feature type="non-terminal residue" evidence="1">
    <location>
        <position position="1"/>
    </location>
</feature>
<evidence type="ECO:0000313" key="1">
    <source>
        <dbReference type="EMBL" id="VAX38681.1"/>
    </source>
</evidence>
<evidence type="ECO:0008006" key="2">
    <source>
        <dbReference type="Google" id="ProtNLM"/>
    </source>
</evidence>
<protein>
    <recommendedName>
        <fullName evidence="2">Cytochrome c domain-containing protein</fullName>
    </recommendedName>
</protein>
<sequence length="82" mass="8790">ASTLGGLTFTGILTTESGNSITLLQNEGKKQTLLRSELDEFQSTNKSLMPEGFEKDISKQGIADIIAYLNGITSSRKKNAAP</sequence>
<dbReference type="AlphaFoldDB" id="A0A3B1DID2"/>